<dbReference type="AlphaFoldDB" id="F8NDD9"/>
<dbReference type="RefSeq" id="XP_007312161.1">
    <property type="nucleotide sequence ID" value="XM_007312099.1"/>
</dbReference>
<proteinExistence type="predicted"/>
<dbReference type="EMBL" id="GL945428">
    <property type="protein sequence ID" value="EGO30277.1"/>
    <property type="molecule type" value="Genomic_DNA"/>
</dbReference>
<gene>
    <name evidence="2" type="ORF">SERLADRAFT_404524</name>
</gene>
<organism>
    <name type="scientific">Serpula lacrymans var. lacrymans (strain S7.9)</name>
    <name type="common">Dry rot fungus</name>
    <dbReference type="NCBI Taxonomy" id="578457"/>
    <lineage>
        <taxon>Eukaryota</taxon>
        <taxon>Fungi</taxon>
        <taxon>Dikarya</taxon>
        <taxon>Basidiomycota</taxon>
        <taxon>Agaricomycotina</taxon>
        <taxon>Agaricomycetes</taxon>
        <taxon>Agaricomycetidae</taxon>
        <taxon>Boletales</taxon>
        <taxon>Coniophorineae</taxon>
        <taxon>Serpulaceae</taxon>
        <taxon>Serpula</taxon>
    </lineage>
</organism>
<dbReference type="Pfam" id="PF18758">
    <property type="entry name" value="KDZ"/>
    <property type="match status" value="1"/>
</dbReference>
<evidence type="ECO:0000256" key="1">
    <source>
        <dbReference type="SAM" id="MobiDB-lite"/>
    </source>
</evidence>
<dbReference type="InterPro" id="IPR040521">
    <property type="entry name" value="KDZ"/>
</dbReference>
<feature type="region of interest" description="Disordered" evidence="1">
    <location>
        <begin position="1"/>
        <end position="20"/>
    </location>
</feature>
<name>F8NDD9_SERL9</name>
<sequence length="401" mass="45794">MGESLEFSDLEEDSSTDDDSWASDKNAIFSQYFRTFELNLATCASCCRHDQSAQVQQNEQLYKAWQAQIPALVHAYLQWKHNSVHIIIEDDQCHTFYVGSVGFKGIVQAMAKVFYALHNLPEDHNFQLKCIHTIDGNFSARRMGSSGQGNHSYNCTENWMAAKSTDEGKVQVFDQTGIFVMAYRHGFVETVAKMKCSGELEKYSLATISKLSDVCGASQVRIWKRFLDLHFDQWNKDKYLELSWFLFNNYKQALTIINDNNADLQAYQKLQCIDELDKLKFAEAKYGSLTASPFLSHTPAHFTSSSGLSQSALIDTRAVESERKEAHQKLLLQMNLVHDFVLRAGIKEEWNESHPEYIKACEYIAVWHFCLFKLSKANLSGTGYKMRKKLSKAIAKWSGTI</sequence>
<dbReference type="OrthoDB" id="2505969at2759"/>
<reference evidence="2" key="1">
    <citation type="submission" date="2011-04" db="EMBL/GenBank/DDBJ databases">
        <title>Evolution of plant cell wall degrading machinery underlies the functional diversity of forest fungi.</title>
        <authorList>
            <consortium name="US DOE Joint Genome Institute (JGI-PGF)"/>
            <person name="Eastwood D.C."/>
            <person name="Floudas D."/>
            <person name="Binder M."/>
            <person name="Majcherczyk A."/>
            <person name="Schneider P."/>
            <person name="Aerts A."/>
            <person name="Asiegbu F.O."/>
            <person name="Baker S.E."/>
            <person name="Barry K."/>
            <person name="Bendiksby M."/>
            <person name="Blumentritt M."/>
            <person name="Coutinho P.M."/>
            <person name="Cullen D."/>
            <person name="Cullen D."/>
            <person name="Gathman A."/>
            <person name="Goodell B."/>
            <person name="Henrissat B."/>
            <person name="Ihrmark K."/>
            <person name="Kauserud H."/>
            <person name="Kohler A."/>
            <person name="LaButti K."/>
            <person name="Lapidus A."/>
            <person name="Lavin J.L."/>
            <person name="Lee Y.-H."/>
            <person name="Lindquist E."/>
            <person name="Lilly W."/>
            <person name="Lucas S."/>
            <person name="Morin E."/>
            <person name="Murat C."/>
            <person name="Oguiza J.A."/>
            <person name="Park J."/>
            <person name="Pisabarro A.G."/>
            <person name="Riley R."/>
            <person name="Rosling A."/>
            <person name="Salamov A."/>
            <person name="Schmidt O."/>
            <person name="Schmutz J."/>
            <person name="Skrede I."/>
            <person name="Stenlid J."/>
            <person name="Wiebenga A."/>
            <person name="Xie X."/>
            <person name="Kues U."/>
            <person name="Hibbett D.S."/>
            <person name="Hoffmeister D."/>
            <person name="Hogberg N."/>
            <person name="Martin F."/>
            <person name="Grigoriev I.V."/>
            <person name="Watkinson S.C."/>
        </authorList>
    </citation>
    <scope>NUCLEOTIDE SEQUENCE</scope>
    <source>
        <strain evidence="2">S7.9</strain>
    </source>
</reference>
<accession>F8NDD9</accession>
<dbReference type="KEGG" id="sla:SERLADRAFT_404524"/>
<evidence type="ECO:0000313" key="2">
    <source>
        <dbReference type="EMBL" id="EGO30277.1"/>
    </source>
</evidence>
<protein>
    <submittedName>
        <fullName evidence="2">Uncharacterized protein</fullName>
    </submittedName>
</protein>
<dbReference type="GeneID" id="18812364"/>
<dbReference type="Proteomes" id="UP000008064">
    <property type="component" value="Unassembled WGS sequence"/>
</dbReference>
<dbReference type="HOGENOM" id="CLU_687290_0_0_1"/>